<dbReference type="Proteomes" id="UP000292120">
    <property type="component" value="Unassembled WGS sequence"/>
</dbReference>
<evidence type="ECO:0000256" key="4">
    <source>
        <dbReference type="ARBA" id="ARBA00023136"/>
    </source>
</evidence>
<dbReference type="RefSeq" id="WP_130966024.1">
    <property type="nucleotide sequence ID" value="NZ_SIXI01000001.1"/>
</dbReference>
<keyword evidence="4 5" id="KW-0472">Membrane</keyword>
<gene>
    <name evidence="7" type="primary">rrtA</name>
    <name evidence="7" type="ORF">EYS42_01110</name>
</gene>
<dbReference type="GO" id="GO:0016020">
    <property type="term" value="C:membrane"/>
    <property type="evidence" value="ECO:0007669"/>
    <property type="project" value="UniProtKB-SubCell"/>
</dbReference>
<dbReference type="InterPro" id="IPR022764">
    <property type="entry name" value="Peptidase_S54_rhomboid_dom"/>
</dbReference>
<reference evidence="7 8" key="1">
    <citation type="submission" date="2019-02" db="EMBL/GenBank/DDBJ databases">
        <title>Aquabacterium sp. strain KMB7.</title>
        <authorList>
            <person name="Chen W.-M."/>
        </authorList>
    </citation>
    <scope>NUCLEOTIDE SEQUENCE [LARGE SCALE GENOMIC DNA]</scope>
    <source>
        <strain evidence="7 8">KMB7</strain>
    </source>
</reference>
<feature type="transmembrane region" description="Helical" evidence="5">
    <location>
        <begin position="189"/>
        <end position="209"/>
    </location>
</feature>
<comment type="subcellular location">
    <subcellularLocation>
        <location evidence="1">Membrane</location>
        <topology evidence="1">Multi-pass membrane protein</topology>
    </subcellularLocation>
</comment>
<dbReference type="NCBIfam" id="TIGR03902">
    <property type="entry name" value="rhom_GG_sort"/>
    <property type="match status" value="1"/>
</dbReference>
<sequence length="217" mass="23099">MEAQHGMPHSRPPPLAPRDRPSLPLLACAAAGPVALAAAVHAAHAAGMTHLPLLHEAVSAGQPWRLLTGHWVHTNTAHLLLNAGGWALVVAAHFHAWQRMKGVQHLVVWTGLCLLTSTLLLTAWPQVSPYMGLSGVLHGWWLWLACRSVRDGDTVWGWGSLAVLGGKLAYEAGGAQGATADWIGARVAVEGHVCGAIAAAGMLLAHHLLRRWQSRSH</sequence>
<keyword evidence="3 5" id="KW-1133">Transmembrane helix</keyword>
<keyword evidence="7" id="KW-0378">Hydrolase</keyword>
<keyword evidence="2 5" id="KW-0812">Transmembrane</keyword>
<dbReference type="AlphaFoldDB" id="A0A4Q9H4W8"/>
<accession>A0A4Q9H4W8</accession>
<evidence type="ECO:0000313" key="7">
    <source>
        <dbReference type="EMBL" id="TBO34075.1"/>
    </source>
</evidence>
<evidence type="ECO:0000256" key="5">
    <source>
        <dbReference type="SAM" id="Phobius"/>
    </source>
</evidence>
<name>A0A4Q9H4W8_9BURK</name>
<proteinExistence type="predicted"/>
<protein>
    <submittedName>
        <fullName evidence="7">Rhombosortase</fullName>
        <ecNumber evidence="7">3.4.21.-</ecNumber>
    </submittedName>
</protein>
<evidence type="ECO:0000313" key="8">
    <source>
        <dbReference type="Proteomes" id="UP000292120"/>
    </source>
</evidence>
<dbReference type="EMBL" id="SIXI01000001">
    <property type="protein sequence ID" value="TBO34075.1"/>
    <property type="molecule type" value="Genomic_DNA"/>
</dbReference>
<evidence type="ECO:0000259" key="6">
    <source>
        <dbReference type="Pfam" id="PF01694"/>
    </source>
</evidence>
<dbReference type="GO" id="GO:0004252">
    <property type="term" value="F:serine-type endopeptidase activity"/>
    <property type="evidence" value="ECO:0007669"/>
    <property type="project" value="InterPro"/>
</dbReference>
<dbReference type="EC" id="3.4.21.-" evidence="7"/>
<keyword evidence="8" id="KW-1185">Reference proteome</keyword>
<dbReference type="OrthoDB" id="196054at2"/>
<evidence type="ECO:0000256" key="1">
    <source>
        <dbReference type="ARBA" id="ARBA00004141"/>
    </source>
</evidence>
<dbReference type="InterPro" id="IPR023826">
    <property type="entry name" value="Rhom-like_SP_proteobac"/>
</dbReference>
<evidence type="ECO:0000256" key="2">
    <source>
        <dbReference type="ARBA" id="ARBA00022692"/>
    </source>
</evidence>
<evidence type="ECO:0000256" key="3">
    <source>
        <dbReference type="ARBA" id="ARBA00022989"/>
    </source>
</evidence>
<dbReference type="InterPro" id="IPR035952">
    <property type="entry name" value="Rhomboid-like_sf"/>
</dbReference>
<organism evidence="7 8">
    <name type="scientific">Aquabacterium lacunae</name>
    <dbReference type="NCBI Taxonomy" id="2528630"/>
    <lineage>
        <taxon>Bacteria</taxon>
        <taxon>Pseudomonadati</taxon>
        <taxon>Pseudomonadota</taxon>
        <taxon>Betaproteobacteria</taxon>
        <taxon>Burkholderiales</taxon>
        <taxon>Aquabacterium</taxon>
    </lineage>
</organism>
<dbReference type="SUPFAM" id="SSF144091">
    <property type="entry name" value="Rhomboid-like"/>
    <property type="match status" value="1"/>
</dbReference>
<dbReference type="Pfam" id="PF01694">
    <property type="entry name" value="Rhomboid"/>
    <property type="match status" value="1"/>
</dbReference>
<feature type="transmembrane region" description="Helical" evidence="5">
    <location>
        <begin position="106"/>
        <end position="124"/>
    </location>
</feature>
<dbReference type="Gene3D" id="1.20.1540.10">
    <property type="entry name" value="Rhomboid-like"/>
    <property type="match status" value="1"/>
</dbReference>
<feature type="transmembrane region" description="Helical" evidence="5">
    <location>
        <begin position="76"/>
        <end position="94"/>
    </location>
</feature>
<comment type="caution">
    <text evidence="7">The sequence shown here is derived from an EMBL/GenBank/DDBJ whole genome shotgun (WGS) entry which is preliminary data.</text>
</comment>
<feature type="domain" description="Peptidase S54 rhomboid" evidence="6">
    <location>
        <begin position="61"/>
        <end position="205"/>
    </location>
</feature>